<dbReference type="RefSeq" id="WP_069151817.1">
    <property type="nucleotide sequence ID" value="NZ_MCGH01000002.1"/>
</dbReference>
<sequence>MEIVVSVIVPVYNVEKYLARCVESLINQTMKKIQIILVNDGSSDSSGELCRQFAEKDSRIQVINKKNEGQGLARNSGLLYVLGKYVTFVDADDYIDTDTFEVLCNTMENSGADLCCYSYVKHDTEGGIVYEAKVEEKLYENNAVITSFLPHYFGDDPLIDDLRGVSACMSMFRTEIIKKHEIRFQSERKVFSEDTLFCLDYCKYINRAVTVSCPFYHYCLKADSFTKGYQEKRLELTIDFCNTLSQYARDYKIELLVTERINMVLWVTLMDCVKQEVLRSRDIGNRKTYQMIKELCNHPYVKEVIRKMNIEGLHMKQKFFWVAIRQHWILLVMFLGTLRVRQGI</sequence>
<evidence type="ECO:0000313" key="4">
    <source>
        <dbReference type="EMBL" id="ODM05608.1"/>
    </source>
</evidence>
<dbReference type="InterPro" id="IPR029044">
    <property type="entry name" value="Nucleotide-diphossugar_trans"/>
</dbReference>
<evidence type="ECO:0000256" key="1">
    <source>
        <dbReference type="ARBA" id="ARBA00022676"/>
    </source>
</evidence>
<dbReference type="InterPro" id="IPR001173">
    <property type="entry name" value="Glyco_trans_2-like"/>
</dbReference>
<dbReference type="PANTHER" id="PTHR22916:SF51">
    <property type="entry name" value="GLYCOSYLTRANSFERASE EPSH-RELATED"/>
    <property type="match status" value="1"/>
</dbReference>
<accession>A0A1E3AA60</accession>
<protein>
    <submittedName>
        <fullName evidence="4">Putative glycosyltransferase EpsH</fullName>
        <ecNumber evidence="4">2.4.-.-</ecNumber>
    </submittedName>
</protein>
<keyword evidence="2 4" id="KW-0808">Transferase</keyword>
<dbReference type="Gene3D" id="3.90.550.10">
    <property type="entry name" value="Spore Coat Polysaccharide Biosynthesis Protein SpsA, Chain A"/>
    <property type="match status" value="1"/>
</dbReference>
<dbReference type="AlphaFoldDB" id="A0A1E3AA60"/>
<feature type="domain" description="Glycosyltransferase 2-like" evidence="3">
    <location>
        <begin position="6"/>
        <end position="179"/>
    </location>
</feature>
<evidence type="ECO:0000313" key="5">
    <source>
        <dbReference type="Proteomes" id="UP000094067"/>
    </source>
</evidence>
<gene>
    <name evidence="4" type="primary">epsH_4</name>
    <name evidence="4" type="ORF">BEI61_01497</name>
</gene>
<dbReference type="CDD" id="cd00761">
    <property type="entry name" value="Glyco_tranf_GTA_type"/>
    <property type="match status" value="1"/>
</dbReference>
<organism evidence="4 5">
    <name type="scientific">Eisenbergiella tayi</name>
    <dbReference type="NCBI Taxonomy" id="1432052"/>
    <lineage>
        <taxon>Bacteria</taxon>
        <taxon>Bacillati</taxon>
        <taxon>Bacillota</taxon>
        <taxon>Clostridia</taxon>
        <taxon>Lachnospirales</taxon>
        <taxon>Lachnospiraceae</taxon>
        <taxon>Eisenbergiella</taxon>
    </lineage>
</organism>
<evidence type="ECO:0000259" key="3">
    <source>
        <dbReference type="Pfam" id="PF00535"/>
    </source>
</evidence>
<dbReference type="PANTHER" id="PTHR22916">
    <property type="entry name" value="GLYCOSYLTRANSFERASE"/>
    <property type="match status" value="1"/>
</dbReference>
<comment type="caution">
    <text evidence="4">The sequence shown here is derived from an EMBL/GenBank/DDBJ whole genome shotgun (WGS) entry which is preliminary data.</text>
</comment>
<dbReference type="EC" id="2.4.-.-" evidence="4"/>
<proteinExistence type="predicted"/>
<keyword evidence="1 4" id="KW-0328">Glycosyltransferase</keyword>
<dbReference type="SUPFAM" id="SSF53448">
    <property type="entry name" value="Nucleotide-diphospho-sugar transferases"/>
    <property type="match status" value="1"/>
</dbReference>
<dbReference type="GO" id="GO:0016757">
    <property type="term" value="F:glycosyltransferase activity"/>
    <property type="evidence" value="ECO:0007669"/>
    <property type="project" value="UniProtKB-KW"/>
</dbReference>
<dbReference type="EMBL" id="MCGH01000002">
    <property type="protein sequence ID" value="ODM05608.1"/>
    <property type="molecule type" value="Genomic_DNA"/>
</dbReference>
<dbReference type="Pfam" id="PF00535">
    <property type="entry name" value="Glycos_transf_2"/>
    <property type="match status" value="1"/>
</dbReference>
<name>A0A1E3AA60_9FIRM</name>
<dbReference type="Proteomes" id="UP000094067">
    <property type="component" value="Unassembled WGS sequence"/>
</dbReference>
<reference evidence="4 5" key="1">
    <citation type="submission" date="2016-07" db="EMBL/GenBank/DDBJ databases">
        <title>Characterization of isolates of Eisenbergiella tayi derived from blood cultures, using whole genome sequencing.</title>
        <authorList>
            <person name="Burdz T."/>
            <person name="Wiebe D."/>
            <person name="Huynh C."/>
            <person name="Bernard K."/>
        </authorList>
    </citation>
    <scope>NUCLEOTIDE SEQUENCE [LARGE SCALE GENOMIC DNA]</scope>
    <source>
        <strain evidence="4 5">NML 110608</strain>
    </source>
</reference>
<evidence type="ECO:0000256" key="2">
    <source>
        <dbReference type="ARBA" id="ARBA00022679"/>
    </source>
</evidence>